<dbReference type="Proteomes" id="UP000257014">
    <property type="component" value="Unassembled WGS sequence"/>
</dbReference>
<protein>
    <submittedName>
        <fullName evidence="1">Uncharacterized protein</fullName>
    </submittedName>
</protein>
<gene>
    <name evidence="1" type="ORF">C6P37_06395</name>
</gene>
<dbReference type="AlphaFoldDB" id="A0A3E0K5U8"/>
<dbReference type="EMBL" id="QEWE01000015">
    <property type="protein sequence ID" value="REJ28882.1"/>
    <property type="molecule type" value="Genomic_DNA"/>
</dbReference>
<reference evidence="1 2" key="1">
    <citation type="submission" date="2018-03" db="EMBL/GenBank/DDBJ databases">
        <authorList>
            <person name="Keele B.F."/>
        </authorList>
    </citation>
    <scope>NUCLEOTIDE SEQUENCE [LARGE SCALE GENOMIC DNA]</scope>
    <source>
        <strain evidence="1">ZCTH4_d</strain>
    </source>
</reference>
<accession>A0A3E0K5U8</accession>
<sequence length="75" mass="8853">MTIGAEKMRRSCFPFAAMDGCRRKTVLPSAVFFSMRDGIFQKYQQNGTPFAKRYRTTPGNWLKYKYTKGFQVKRR</sequence>
<organism evidence="1 2">
    <name type="scientific">Caldibacillus debilis</name>
    <dbReference type="NCBI Taxonomy" id="301148"/>
    <lineage>
        <taxon>Bacteria</taxon>
        <taxon>Bacillati</taxon>
        <taxon>Bacillota</taxon>
        <taxon>Bacilli</taxon>
        <taxon>Bacillales</taxon>
        <taxon>Bacillaceae</taxon>
        <taxon>Caldibacillus</taxon>
    </lineage>
</organism>
<evidence type="ECO:0000313" key="1">
    <source>
        <dbReference type="EMBL" id="REJ28882.1"/>
    </source>
</evidence>
<evidence type="ECO:0000313" key="2">
    <source>
        <dbReference type="Proteomes" id="UP000257014"/>
    </source>
</evidence>
<comment type="caution">
    <text evidence="1">The sequence shown here is derived from an EMBL/GenBank/DDBJ whole genome shotgun (WGS) entry which is preliminary data.</text>
</comment>
<name>A0A3E0K5U8_9BACI</name>
<proteinExistence type="predicted"/>